<gene>
    <name evidence="2" type="ORF">FM115_05790</name>
</gene>
<evidence type="ECO:0000259" key="1">
    <source>
        <dbReference type="Pfam" id="PF07435"/>
    </source>
</evidence>
<dbReference type="Proteomes" id="UP000195611">
    <property type="component" value="Unassembled WGS sequence"/>
</dbReference>
<dbReference type="Pfam" id="PF07435">
    <property type="entry name" value="YycH"/>
    <property type="match status" value="1"/>
</dbReference>
<dbReference type="InterPro" id="IPR009996">
    <property type="entry name" value="YycH"/>
</dbReference>
<reference evidence="2 3" key="1">
    <citation type="submission" date="2017-02" db="EMBL/GenBank/DDBJ databases">
        <authorList>
            <person name="Peterson S.W."/>
        </authorList>
    </citation>
    <scope>NUCLEOTIDE SEQUENCE [LARGE SCALE GENOMIC DNA]</scope>
    <source>
        <strain evidence="2 3">42ea</strain>
    </source>
</reference>
<name>A0A1R4JJ38_9LACT</name>
<proteinExistence type="predicted"/>
<sequence length="440" mass="50665">MVVTWTHIKHILLGALIVLSLFLSFSLLTTGSQSNEQTSSSGGSTTPALVDRSISEVFSPSQIILHEAYDNHQIASLSDTQDLVKQSYKRMRFKDVQPPKTLTRSEYQQMVHEDSWVEFIFDEKIPFGLFSEGFEDIPSDYENRTFNRVLFNLNNQSRVLFYNDQEEQTYEFEEVRIPEDLLARFRDTESIRYTEATGLELNHVTYVPSSKMNLSYENYIVERLPDRLFIGQFFEETSEVNVRSTSNGQQYTSLTTEVVINDENYTLSYLHQRTNREELSLTERLANSFQELAKVENWKDRSRYKAYNSSTGEVVFQRYLNGMPVFSAQQLDSEVALRIDGSGMKNLRLPLRIAQTPISLDGYDKKELPGGQEIADKLEAAGVDLSTVTGLKVGLTWEESEEDERVIHFEPDWYVNVKNDSNWYTVDQLIELQGESLNGL</sequence>
<dbReference type="CDD" id="cd15787">
    <property type="entry name" value="YycH_N"/>
    <property type="match status" value="1"/>
</dbReference>
<evidence type="ECO:0000313" key="2">
    <source>
        <dbReference type="EMBL" id="SJN32271.1"/>
    </source>
</evidence>
<dbReference type="EMBL" id="FUKW01000080">
    <property type="protein sequence ID" value="SJN32271.1"/>
    <property type="molecule type" value="Genomic_DNA"/>
</dbReference>
<accession>A0A1R4JJ38</accession>
<dbReference type="Gene3D" id="3.30.310.160">
    <property type="entry name" value="YycH protein, domain 2"/>
    <property type="match status" value="1"/>
</dbReference>
<organism evidence="2 3">
    <name type="scientific">Marinilactibacillus psychrotolerans 42ea</name>
    <dbReference type="NCBI Taxonomy" id="1255609"/>
    <lineage>
        <taxon>Bacteria</taxon>
        <taxon>Bacillati</taxon>
        <taxon>Bacillota</taxon>
        <taxon>Bacilli</taxon>
        <taxon>Lactobacillales</taxon>
        <taxon>Carnobacteriaceae</taxon>
        <taxon>Marinilactibacillus</taxon>
    </lineage>
</organism>
<evidence type="ECO:0000313" key="3">
    <source>
        <dbReference type="Proteomes" id="UP000195611"/>
    </source>
</evidence>
<dbReference type="AlphaFoldDB" id="A0A1R4JJ38"/>
<dbReference type="InterPro" id="IPR042274">
    <property type="entry name" value="YycH/YycI_2"/>
</dbReference>
<feature type="domain" description="Regulatory protein YycH" evidence="1">
    <location>
        <begin position="6"/>
        <end position="429"/>
    </location>
</feature>
<protein>
    <submittedName>
        <fullName evidence="2">YycH protein</fullName>
    </submittedName>
</protein>